<dbReference type="Proteomes" id="UP000460949">
    <property type="component" value="Unassembled WGS sequence"/>
</dbReference>
<dbReference type="PANTHER" id="PTHR23429:SF0">
    <property type="entry name" value="GLUCOSE-6-PHOSPHATE 1-DEHYDROGENASE"/>
    <property type="match status" value="1"/>
</dbReference>
<sequence>EDADVRESATETFVAMRVAIDNWRWAGVPFYLRTGKRLPERTCEIVVHFRPVPHSIFPQQRASMANRLVFRLQPDEGIQLSFSEKRPGAAMDIRMSELSLNPQTLRRERAPDAYERLLSDVIQDNQTLFVRHDELMAAWEWVDPILQNWRDSGARPEPYRAGTWGPSAATMLLASDGRLWDE</sequence>
<evidence type="ECO:0000256" key="2">
    <source>
        <dbReference type="ARBA" id="ARBA00022857"/>
    </source>
</evidence>
<evidence type="ECO:0000313" key="6">
    <source>
        <dbReference type="EMBL" id="MYL22161.1"/>
    </source>
</evidence>
<evidence type="ECO:0000313" key="7">
    <source>
        <dbReference type="Proteomes" id="UP000460949"/>
    </source>
</evidence>
<dbReference type="EMBL" id="WMET01000094">
    <property type="protein sequence ID" value="MYL22161.1"/>
    <property type="molecule type" value="Genomic_DNA"/>
</dbReference>
<dbReference type="EC" id="1.1.1.49" evidence="6"/>
<evidence type="ECO:0000256" key="1">
    <source>
        <dbReference type="ARBA" id="ARBA00004921"/>
    </source>
</evidence>
<dbReference type="Pfam" id="PF02781">
    <property type="entry name" value="G6PD_C"/>
    <property type="match status" value="1"/>
</dbReference>
<reference evidence="6 7" key="1">
    <citation type="submission" date="2019-11" db="EMBL/GenBank/DDBJ databases">
        <title>Genome sequences of 17 halophilic strains isolated from different environments.</title>
        <authorList>
            <person name="Furrow R.E."/>
        </authorList>
    </citation>
    <scope>NUCLEOTIDE SEQUENCE [LARGE SCALE GENOMIC DNA]</scope>
    <source>
        <strain evidence="6 7">22511_23_Filter</strain>
    </source>
</reference>
<dbReference type="GO" id="GO:0004345">
    <property type="term" value="F:glucose-6-phosphate dehydrogenase activity"/>
    <property type="evidence" value="ECO:0007669"/>
    <property type="project" value="UniProtKB-EC"/>
</dbReference>
<gene>
    <name evidence="6" type="ORF">GLW04_20070</name>
</gene>
<accession>A0A845DWW6</accession>
<dbReference type="InterPro" id="IPR001282">
    <property type="entry name" value="G6P_DH"/>
</dbReference>
<protein>
    <submittedName>
        <fullName evidence="6">Glucose-6-phosphate dehydrogenase</fullName>
        <ecNumber evidence="6">1.1.1.49</ecNumber>
    </submittedName>
</protein>
<comment type="caution">
    <text evidence="6">The sequence shown here is derived from an EMBL/GenBank/DDBJ whole genome shotgun (WGS) entry which is preliminary data.</text>
</comment>
<dbReference type="GO" id="GO:0009051">
    <property type="term" value="P:pentose-phosphate shunt, oxidative branch"/>
    <property type="evidence" value="ECO:0007669"/>
    <property type="project" value="TreeGrafter"/>
</dbReference>
<dbReference type="Gene3D" id="3.30.360.10">
    <property type="entry name" value="Dihydrodipicolinate Reductase, domain 2"/>
    <property type="match status" value="1"/>
</dbReference>
<evidence type="ECO:0000256" key="3">
    <source>
        <dbReference type="ARBA" id="ARBA00023002"/>
    </source>
</evidence>
<dbReference type="SUPFAM" id="SSF55347">
    <property type="entry name" value="Glyceraldehyde-3-phosphate dehydrogenase-like, C-terminal domain"/>
    <property type="match status" value="1"/>
</dbReference>
<dbReference type="PANTHER" id="PTHR23429">
    <property type="entry name" value="GLUCOSE-6-PHOSPHATE 1-DEHYDROGENASE G6PD"/>
    <property type="match status" value="1"/>
</dbReference>
<keyword evidence="3 6" id="KW-0560">Oxidoreductase</keyword>
<dbReference type="GO" id="GO:0050661">
    <property type="term" value="F:NADP binding"/>
    <property type="evidence" value="ECO:0007669"/>
    <property type="project" value="InterPro"/>
</dbReference>
<feature type="domain" description="Glucose-6-phosphate dehydrogenase C-terminal" evidence="5">
    <location>
        <begin position="6"/>
        <end position="180"/>
    </location>
</feature>
<keyword evidence="2" id="KW-0521">NADP</keyword>
<proteinExistence type="predicted"/>
<feature type="non-terminal residue" evidence="6">
    <location>
        <position position="1"/>
    </location>
</feature>
<keyword evidence="4" id="KW-0119">Carbohydrate metabolism</keyword>
<organism evidence="6 7">
    <name type="scientific">Halobacillus litoralis</name>
    <dbReference type="NCBI Taxonomy" id="45668"/>
    <lineage>
        <taxon>Bacteria</taxon>
        <taxon>Bacillati</taxon>
        <taxon>Bacillota</taxon>
        <taxon>Bacilli</taxon>
        <taxon>Bacillales</taxon>
        <taxon>Bacillaceae</taxon>
        <taxon>Halobacillus</taxon>
    </lineage>
</organism>
<comment type="pathway">
    <text evidence="1">Carbohydrate degradation.</text>
</comment>
<feature type="non-terminal residue" evidence="6">
    <location>
        <position position="182"/>
    </location>
</feature>
<name>A0A845DWW6_9BACI</name>
<evidence type="ECO:0000256" key="4">
    <source>
        <dbReference type="ARBA" id="ARBA00023277"/>
    </source>
</evidence>
<dbReference type="GO" id="GO:0006006">
    <property type="term" value="P:glucose metabolic process"/>
    <property type="evidence" value="ECO:0007669"/>
    <property type="project" value="InterPro"/>
</dbReference>
<dbReference type="AlphaFoldDB" id="A0A845DWW6"/>
<dbReference type="GO" id="GO:0005829">
    <property type="term" value="C:cytosol"/>
    <property type="evidence" value="ECO:0007669"/>
    <property type="project" value="TreeGrafter"/>
</dbReference>
<evidence type="ECO:0000259" key="5">
    <source>
        <dbReference type="Pfam" id="PF02781"/>
    </source>
</evidence>
<dbReference type="InterPro" id="IPR022675">
    <property type="entry name" value="G6P_DH_C"/>
</dbReference>